<protein>
    <submittedName>
        <fullName evidence="1">Uncharacterized protein</fullName>
    </submittedName>
</protein>
<organism evidence="1 2">
    <name type="scientific">Paramecium sonneborni</name>
    <dbReference type="NCBI Taxonomy" id="65129"/>
    <lineage>
        <taxon>Eukaryota</taxon>
        <taxon>Sar</taxon>
        <taxon>Alveolata</taxon>
        <taxon>Ciliophora</taxon>
        <taxon>Intramacronucleata</taxon>
        <taxon>Oligohymenophorea</taxon>
        <taxon>Peniculida</taxon>
        <taxon>Parameciidae</taxon>
        <taxon>Paramecium</taxon>
    </lineage>
</organism>
<evidence type="ECO:0000313" key="2">
    <source>
        <dbReference type="Proteomes" id="UP000692954"/>
    </source>
</evidence>
<comment type="caution">
    <text evidence="1">The sequence shown here is derived from an EMBL/GenBank/DDBJ whole genome shotgun (WGS) entry which is preliminary data.</text>
</comment>
<dbReference type="Proteomes" id="UP000692954">
    <property type="component" value="Unassembled WGS sequence"/>
</dbReference>
<name>A0A8S1LV17_9CILI</name>
<dbReference type="EMBL" id="CAJJDN010000025">
    <property type="protein sequence ID" value="CAD8069453.1"/>
    <property type="molecule type" value="Genomic_DNA"/>
</dbReference>
<reference evidence="1" key="1">
    <citation type="submission" date="2021-01" db="EMBL/GenBank/DDBJ databases">
        <authorList>
            <consortium name="Genoscope - CEA"/>
            <person name="William W."/>
        </authorList>
    </citation>
    <scope>NUCLEOTIDE SEQUENCE</scope>
</reference>
<sequence length="40" mass="4924">MTEAYNQGLFVKIKNRNRKQYLDEKELKIVINHQWIQTCE</sequence>
<keyword evidence="2" id="KW-1185">Reference proteome</keyword>
<dbReference type="AlphaFoldDB" id="A0A8S1LV17"/>
<accession>A0A8S1LV17</accession>
<evidence type="ECO:0000313" key="1">
    <source>
        <dbReference type="EMBL" id="CAD8069453.1"/>
    </source>
</evidence>
<proteinExistence type="predicted"/>
<gene>
    <name evidence="1" type="ORF">PSON_ATCC_30995.1.T0250290</name>
</gene>